<feature type="disulfide bond" evidence="15">
    <location>
        <begin position="167"/>
        <end position="180"/>
    </location>
</feature>
<feature type="binding site" evidence="16">
    <location>
        <position position="103"/>
    </location>
    <ligand>
        <name>substrate</name>
    </ligand>
</feature>
<feature type="binding site" evidence="16">
    <location>
        <position position="361"/>
    </location>
    <ligand>
        <name>substrate</name>
    </ligand>
</feature>
<keyword evidence="17" id="KW-1133">Transmembrane helix</keyword>
<name>A0A9P3G0N1_9APHY</name>
<proteinExistence type="inferred from homology"/>
<keyword evidence="8" id="KW-0106">Calcium</keyword>
<evidence type="ECO:0000256" key="18">
    <source>
        <dbReference type="SAM" id="SignalP"/>
    </source>
</evidence>
<evidence type="ECO:0000256" key="2">
    <source>
        <dbReference type="ARBA" id="ARBA00001913"/>
    </source>
</evidence>
<dbReference type="GO" id="GO:0016052">
    <property type="term" value="P:carbohydrate catabolic process"/>
    <property type="evidence" value="ECO:0007669"/>
    <property type="project" value="InterPro"/>
</dbReference>
<dbReference type="InterPro" id="IPR017853">
    <property type="entry name" value="GH"/>
</dbReference>
<dbReference type="EMBL" id="BPQB01000005">
    <property type="protein sequence ID" value="GJE86812.1"/>
    <property type="molecule type" value="Genomic_DNA"/>
</dbReference>
<dbReference type="InterPro" id="IPR015340">
    <property type="entry name" value="A_amylase_C_dom"/>
</dbReference>
<feature type="disulfide bond" evidence="15">
    <location>
        <begin position="451"/>
        <end position="487"/>
    </location>
</feature>
<feature type="binding site" evidence="16">
    <location>
        <position position="220"/>
    </location>
    <ligand>
        <name>substrate</name>
    </ligand>
</feature>
<dbReference type="CDD" id="cd11319">
    <property type="entry name" value="AmyAc_euk_AmyA"/>
    <property type="match status" value="1"/>
</dbReference>
<feature type="disulfide bond" evidence="15">
    <location>
        <begin position="49"/>
        <end position="57"/>
    </location>
</feature>
<dbReference type="GO" id="GO:0004556">
    <property type="term" value="F:alpha-amylase activity"/>
    <property type="evidence" value="ECO:0007669"/>
    <property type="project" value="UniProtKB-EC"/>
</dbReference>
<evidence type="ECO:0000313" key="21">
    <source>
        <dbReference type="Proteomes" id="UP000703269"/>
    </source>
</evidence>
<keyword evidence="5" id="KW-0479">Metal-binding</keyword>
<feature type="signal peptide" evidence="18">
    <location>
        <begin position="1"/>
        <end position="19"/>
    </location>
</feature>
<evidence type="ECO:0000256" key="17">
    <source>
        <dbReference type="SAM" id="Phobius"/>
    </source>
</evidence>
<keyword evidence="17" id="KW-0472">Membrane</keyword>
<dbReference type="Gene3D" id="2.60.40.1180">
    <property type="entry name" value="Golgi alpha-mannosidase II"/>
    <property type="match status" value="1"/>
</dbReference>
<evidence type="ECO:0000256" key="7">
    <source>
        <dbReference type="ARBA" id="ARBA00022801"/>
    </source>
</evidence>
<evidence type="ECO:0000256" key="13">
    <source>
        <dbReference type="PIRSR" id="PIRSR001024-1"/>
    </source>
</evidence>
<evidence type="ECO:0000256" key="3">
    <source>
        <dbReference type="ARBA" id="ARBA00008061"/>
    </source>
</evidence>
<evidence type="ECO:0000256" key="1">
    <source>
        <dbReference type="ARBA" id="ARBA00000548"/>
    </source>
</evidence>
<dbReference type="SUPFAM" id="SSF51445">
    <property type="entry name" value="(Trans)glycosidases"/>
    <property type="match status" value="1"/>
</dbReference>
<keyword evidence="21" id="KW-1185">Reference proteome</keyword>
<keyword evidence="6 18" id="KW-0732">Signal</keyword>
<dbReference type="GO" id="GO:0005509">
    <property type="term" value="F:calcium ion binding"/>
    <property type="evidence" value="ECO:0007669"/>
    <property type="project" value="InterPro"/>
</dbReference>
<organism evidence="20 21">
    <name type="scientific">Phanerochaete sordida</name>
    <dbReference type="NCBI Taxonomy" id="48140"/>
    <lineage>
        <taxon>Eukaryota</taxon>
        <taxon>Fungi</taxon>
        <taxon>Dikarya</taxon>
        <taxon>Basidiomycota</taxon>
        <taxon>Agaricomycotina</taxon>
        <taxon>Agaricomycetes</taxon>
        <taxon>Polyporales</taxon>
        <taxon>Phanerochaetaceae</taxon>
        <taxon>Phanerochaete</taxon>
    </lineage>
</organism>
<feature type="binding site" evidence="16">
    <location>
        <position position="314"/>
    </location>
    <ligand>
        <name>substrate</name>
    </ligand>
</feature>
<dbReference type="FunFam" id="3.20.20.80:FF:000120">
    <property type="entry name" value="Alpha-amylase A"/>
    <property type="match status" value="1"/>
</dbReference>
<keyword evidence="10" id="KW-0325">Glycoprotein</keyword>
<evidence type="ECO:0000256" key="5">
    <source>
        <dbReference type="ARBA" id="ARBA00022723"/>
    </source>
</evidence>
<evidence type="ECO:0000256" key="16">
    <source>
        <dbReference type="PIRSR" id="PIRSR001024-5"/>
    </source>
</evidence>
<keyword evidence="17" id="KW-0812">Transmembrane</keyword>
<evidence type="ECO:0000259" key="19">
    <source>
        <dbReference type="SMART" id="SM00642"/>
    </source>
</evidence>
<comment type="caution">
    <text evidence="20">The sequence shown here is derived from an EMBL/GenBank/DDBJ whole genome shotgun (WGS) entry which is preliminary data.</text>
</comment>
<keyword evidence="9 15" id="KW-1015">Disulfide bond</keyword>
<sequence length="534" mass="59018">MLPLVHLALYLSTLGTAFAATAEQWKSRSIYQLIVDRYALPDGADQTKCNPGDQTWCGGTWNTVRENLDYIQNAGFTAIWISPVSQNYQGPRSAYGDPYHGYWIADASKLNDRFGTADDLKALSDEVHRRGMYLMVDVVVNNVMSTSLTPDLSTYMFKEQSQYHPYCAVDWSNITSEQNCWLGDTKVPLPDLNTQDPTVVAGYSTWIKSLVETYNIDGLRIDAAKHVDAAFWPKFCGAAGVYCIGEVFGDDIDFASTWQGPLDAILQYPMYNALVEAFAIPGPQNMSAMTDIIAQSKQKFKDPSLLGNFLENQDLPRWHNLSVDPQSLWNAMTFNWMSDGIPIMYYGQEQSFSGNADPYNREPLWPSKYATSDTYEFVSKLNLLRNFLVQSTDNWLNSTTEVLNSTEFGLAIMKGPVISVMTNIGSPPQNLSMAVYTPYAVNLATTEVLTCTQHVVGSNGTVDVQYSKGGVPTILVPTSILENSGICGQSQVVVQQAKAQIASSALSDILARPISSLVIFSLFLLGLFNSGFVL</sequence>
<evidence type="ECO:0000256" key="14">
    <source>
        <dbReference type="PIRSR" id="PIRSR001024-2"/>
    </source>
</evidence>
<gene>
    <name evidence="20" type="ORF">PsYK624_028950</name>
</gene>
<dbReference type="SUPFAM" id="SSF51011">
    <property type="entry name" value="Glycosyl hydrolase domain"/>
    <property type="match status" value="1"/>
</dbReference>
<evidence type="ECO:0000313" key="20">
    <source>
        <dbReference type="EMBL" id="GJE86812.1"/>
    </source>
</evidence>
<dbReference type="InterPro" id="IPR013780">
    <property type="entry name" value="Glyco_hydro_b"/>
</dbReference>
<feature type="binding site" evidence="16">
    <location>
        <position position="54"/>
    </location>
    <ligand>
        <name>substrate</name>
    </ligand>
</feature>
<keyword evidence="7 20" id="KW-0378">Hydrolase</keyword>
<evidence type="ECO:0000256" key="11">
    <source>
        <dbReference type="ARBA" id="ARBA00023277"/>
    </source>
</evidence>
<dbReference type="EC" id="3.2.1.1" evidence="4"/>
<feature type="chain" id="PRO_5040111474" description="alpha-amylase" evidence="18">
    <location>
        <begin position="20"/>
        <end position="534"/>
    </location>
</feature>
<dbReference type="Proteomes" id="UP000703269">
    <property type="component" value="Unassembled WGS sequence"/>
</dbReference>
<dbReference type="InterPro" id="IPR006047">
    <property type="entry name" value="GH13_cat_dom"/>
</dbReference>
<dbReference type="AlphaFoldDB" id="A0A9P3G0N1"/>
<feature type="domain" description="Glycosyl hydrolase family 13 catalytic" evidence="19">
    <location>
        <begin position="32"/>
        <end position="385"/>
    </location>
</feature>
<comment type="similarity">
    <text evidence="3">Belongs to the glycosyl hydrolase 13 family.</text>
</comment>
<evidence type="ECO:0000256" key="15">
    <source>
        <dbReference type="PIRSR" id="PIRSR001024-4"/>
    </source>
</evidence>
<evidence type="ECO:0000256" key="8">
    <source>
        <dbReference type="ARBA" id="ARBA00022837"/>
    </source>
</evidence>
<evidence type="ECO:0000256" key="10">
    <source>
        <dbReference type="ARBA" id="ARBA00023180"/>
    </source>
</evidence>
<keyword evidence="12" id="KW-0326">Glycosidase</keyword>
<protein>
    <recommendedName>
        <fullName evidence="4">alpha-amylase</fullName>
        <ecNumber evidence="4">3.2.1.1</ecNumber>
    </recommendedName>
</protein>
<dbReference type="Gene3D" id="3.20.20.80">
    <property type="entry name" value="Glycosidases"/>
    <property type="match status" value="1"/>
</dbReference>
<evidence type="ECO:0000256" key="6">
    <source>
        <dbReference type="ARBA" id="ARBA00022729"/>
    </source>
</evidence>
<comment type="catalytic activity">
    <reaction evidence="1">
        <text>Endohydrolysis of (1-&gt;4)-alpha-D-glucosidic linkages in polysaccharides containing three or more (1-&gt;4)-alpha-linked D-glucose units.</text>
        <dbReference type="EC" id="3.2.1.1"/>
    </reaction>
</comment>
<dbReference type="SMART" id="SM00642">
    <property type="entry name" value="Aamy"/>
    <property type="match status" value="1"/>
</dbReference>
<dbReference type="PANTHER" id="PTHR10357:SF215">
    <property type="entry name" value="ALPHA-AMYLASE 1"/>
    <property type="match status" value="1"/>
</dbReference>
<reference evidence="20 21" key="1">
    <citation type="submission" date="2021-08" db="EMBL/GenBank/DDBJ databases">
        <title>Draft Genome Sequence of Phanerochaete sordida strain YK-624.</title>
        <authorList>
            <person name="Mori T."/>
            <person name="Dohra H."/>
            <person name="Suzuki T."/>
            <person name="Kawagishi H."/>
            <person name="Hirai H."/>
        </authorList>
    </citation>
    <scope>NUCLEOTIDE SEQUENCE [LARGE SCALE GENOMIC DNA]</scope>
    <source>
        <strain evidence="20 21">YK-624</strain>
    </source>
</reference>
<feature type="site" description="Transition state stabilizer" evidence="14">
    <location>
        <position position="314"/>
    </location>
</feature>
<feature type="active site" description="Proton donor" evidence="13">
    <location>
        <position position="246"/>
    </location>
</feature>
<evidence type="ECO:0000256" key="12">
    <source>
        <dbReference type="ARBA" id="ARBA00023295"/>
    </source>
</evidence>
<feature type="active site" description="Nucleophile" evidence="13">
    <location>
        <position position="222"/>
    </location>
</feature>
<dbReference type="PANTHER" id="PTHR10357">
    <property type="entry name" value="ALPHA-AMYLASE FAMILY MEMBER"/>
    <property type="match status" value="1"/>
</dbReference>
<accession>A0A9P3G0N1</accession>
<evidence type="ECO:0000256" key="4">
    <source>
        <dbReference type="ARBA" id="ARBA00012595"/>
    </source>
</evidence>
<comment type="cofactor">
    <cofactor evidence="2">
        <name>Ca(2+)</name>
        <dbReference type="ChEBI" id="CHEBI:29108"/>
    </cofactor>
</comment>
<dbReference type="InterPro" id="IPR013777">
    <property type="entry name" value="A-amylase-like"/>
</dbReference>
<dbReference type="Pfam" id="PF00128">
    <property type="entry name" value="Alpha-amylase"/>
    <property type="match status" value="1"/>
</dbReference>
<feature type="transmembrane region" description="Helical" evidence="17">
    <location>
        <begin position="514"/>
        <end position="533"/>
    </location>
</feature>
<dbReference type="PIRSF" id="PIRSF001024">
    <property type="entry name" value="Alph-amyl_fung"/>
    <property type="match status" value="1"/>
</dbReference>
<dbReference type="Pfam" id="PF09260">
    <property type="entry name" value="A_amylase_dom_C"/>
    <property type="match status" value="1"/>
</dbReference>
<evidence type="ECO:0000256" key="9">
    <source>
        <dbReference type="ARBA" id="ARBA00023157"/>
    </source>
</evidence>
<dbReference type="OrthoDB" id="204980at2759"/>
<keyword evidence="11" id="KW-0119">Carbohydrate metabolism</keyword>